<dbReference type="EMBL" id="JBGFUD010002888">
    <property type="protein sequence ID" value="MFH4978124.1"/>
    <property type="molecule type" value="Genomic_DNA"/>
</dbReference>
<feature type="region of interest" description="Disordered" evidence="1">
    <location>
        <begin position="1"/>
        <end position="23"/>
    </location>
</feature>
<name>A0ABD6ELD8_9BILA</name>
<protein>
    <submittedName>
        <fullName evidence="2">Uncharacterized protein</fullName>
    </submittedName>
</protein>
<organism evidence="2 3">
    <name type="scientific">Gnathostoma spinigerum</name>
    <dbReference type="NCBI Taxonomy" id="75299"/>
    <lineage>
        <taxon>Eukaryota</taxon>
        <taxon>Metazoa</taxon>
        <taxon>Ecdysozoa</taxon>
        <taxon>Nematoda</taxon>
        <taxon>Chromadorea</taxon>
        <taxon>Rhabditida</taxon>
        <taxon>Spirurina</taxon>
        <taxon>Gnathostomatomorpha</taxon>
        <taxon>Gnathostomatoidea</taxon>
        <taxon>Gnathostomatidae</taxon>
        <taxon>Gnathostoma</taxon>
    </lineage>
</organism>
<keyword evidence="3" id="KW-1185">Reference proteome</keyword>
<dbReference type="AlphaFoldDB" id="A0ABD6ELD8"/>
<evidence type="ECO:0000313" key="2">
    <source>
        <dbReference type="EMBL" id="MFH4978124.1"/>
    </source>
</evidence>
<reference evidence="2 3" key="1">
    <citation type="submission" date="2024-08" db="EMBL/GenBank/DDBJ databases">
        <title>Gnathostoma spinigerum genome.</title>
        <authorList>
            <person name="Gonzalez-Bertolin B."/>
            <person name="Monzon S."/>
            <person name="Zaballos A."/>
            <person name="Jimenez P."/>
            <person name="Dekumyoy P."/>
            <person name="Varona S."/>
            <person name="Cuesta I."/>
            <person name="Sumanam S."/>
            <person name="Adisakwattana P."/>
            <person name="Gasser R.B."/>
            <person name="Hernandez-Gonzalez A."/>
            <person name="Young N.D."/>
            <person name="Perteguer M.J."/>
        </authorList>
    </citation>
    <scope>NUCLEOTIDE SEQUENCE [LARGE SCALE GENOMIC DNA]</scope>
    <source>
        <strain evidence="2">AL3</strain>
        <tissue evidence="2">Liver</tissue>
    </source>
</reference>
<sequence>MSKSPSTSVTMDDDQQPSTSKRRAVEWGSYMALKKAKLLYQLDETRNELTKTSKIFEGVSVFVNGYTGQNSVFSTV</sequence>
<evidence type="ECO:0000256" key="1">
    <source>
        <dbReference type="SAM" id="MobiDB-lite"/>
    </source>
</evidence>
<gene>
    <name evidence="2" type="ORF">AB6A40_004833</name>
</gene>
<accession>A0ABD6ELD8</accession>
<proteinExistence type="predicted"/>
<evidence type="ECO:0000313" key="3">
    <source>
        <dbReference type="Proteomes" id="UP001608902"/>
    </source>
</evidence>
<dbReference type="Proteomes" id="UP001608902">
    <property type="component" value="Unassembled WGS sequence"/>
</dbReference>
<comment type="caution">
    <text evidence="2">The sequence shown here is derived from an EMBL/GenBank/DDBJ whole genome shotgun (WGS) entry which is preliminary data.</text>
</comment>
<feature type="compositionally biased region" description="Polar residues" evidence="1">
    <location>
        <begin position="1"/>
        <end position="10"/>
    </location>
</feature>